<dbReference type="Pfam" id="PF02448">
    <property type="entry name" value="L71"/>
    <property type="match status" value="1"/>
</dbReference>
<dbReference type="GeneID" id="111597305"/>
<dbReference type="InterPro" id="IPR003475">
    <property type="entry name" value="Insect_Unk"/>
</dbReference>
<evidence type="ECO:0000313" key="3">
    <source>
        <dbReference type="RefSeq" id="XP_023167697.1"/>
    </source>
</evidence>
<accession>A0A6J1LRP0</accession>
<dbReference type="Proteomes" id="UP000504633">
    <property type="component" value="Unplaced"/>
</dbReference>
<keyword evidence="2" id="KW-1185">Reference proteome</keyword>
<gene>
    <name evidence="3" type="primary">LOC111597305</name>
</gene>
<protein>
    <submittedName>
        <fullName evidence="3">Uncharacterized protein LOC111597305</fullName>
    </submittedName>
</protein>
<sequence length="98" mass="11511">MSKVLILLTFFCLCLMQIHVQANENKRICQRLTEKCLSHQPRRGPDDDVTNIFNANCRRIRRQWKNITRCDLDRATCELTLVKCRSVTCDNVRKVLTS</sequence>
<name>A0A6J1LRP0_DROHY</name>
<proteinExistence type="predicted"/>
<keyword evidence="1" id="KW-0732">Signal</keyword>
<reference evidence="3" key="1">
    <citation type="submission" date="2025-08" db="UniProtKB">
        <authorList>
            <consortium name="RefSeq"/>
        </authorList>
    </citation>
    <scope>IDENTIFICATION</scope>
    <source>
        <strain evidence="3">15085-1641.00</strain>
        <tissue evidence="3">Whole body</tissue>
    </source>
</reference>
<dbReference type="KEGG" id="dhe:111597305"/>
<dbReference type="OrthoDB" id="7981046at2759"/>
<dbReference type="OMA" id="NIFNANC"/>
<feature type="signal peptide" evidence="1">
    <location>
        <begin position="1"/>
        <end position="22"/>
    </location>
</feature>
<organism evidence="2 3">
    <name type="scientific">Drosophila hydei</name>
    <name type="common">Fruit fly</name>
    <dbReference type="NCBI Taxonomy" id="7224"/>
    <lineage>
        <taxon>Eukaryota</taxon>
        <taxon>Metazoa</taxon>
        <taxon>Ecdysozoa</taxon>
        <taxon>Arthropoda</taxon>
        <taxon>Hexapoda</taxon>
        <taxon>Insecta</taxon>
        <taxon>Pterygota</taxon>
        <taxon>Neoptera</taxon>
        <taxon>Endopterygota</taxon>
        <taxon>Diptera</taxon>
        <taxon>Brachycera</taxon>
        <taxon>Muscomorpha</taxon>
        <taxon>Ephydroidea</taxon>
        <taxon>Drosophilidae</taxon>
        <taxon>Drosophila</taxon>
    </lineage>
</organism>
<dbReference type="AlphaFoldDB" id="A0A6J1LRP0"/>
<dbReference type="CTD" id="39701"/>
<dbReference type="RefSeq" id="XP_023167697.1">
    <property type="nucleotide sequence ID" value="XM_023311929.2"/>
</dbReference>
<evidence type="ECO:0000313" key="2">
    <source>
        <dbReference type="Proteomes" id="UP000504633"/>
    </source>
</evidence>
<feature type="chain" id="PRO_5027091081" evidence="1">
    <location>
        <begin position="23"/>
        <end position="98"/>
    </location>
</feature>
<evidence type="ECO:0000256" key="1">
    <source>
        <dbReference type="SAM" id="SignalP"/>
    </source>
</evidence>